<gene>
    <name evidence="3" type="primary">LOC131800932</name>
</gene>
<dbReference type="Proteomes" id="UP001652621">
    <property type="component" value="Unplaced"/>
</dbReference>
<dbReference type="InterPro" id="IPR010512">
    <property type="entry name" value="DUF1091"/>
</dbReference>
<evidence type="ECO:0000256" key="1">
    <source>
        <dbReference type="SAM" id="SignalP"/>
    </source>
</evidence>
<name>A0ABM3UMN1_MUSDO</name>
<dbReference type="PANTHER" id="PTHR21112">
    <property type="entry name" value="CHEMOSENSORY PROTEIN A 29A-RELATED"/>
    <property type="match status" value="1"/>
</dbReference>
<evidence type="ECO:0000313" key="3">
    <source>
        <dbReference type="RefSeq" id="XP_058974786.1"/>
    </source>
</evidence>
<dbReference type="RefSeq" id="XP_058974786.1">
    <property type="nucleotide sequence ID" value="XM_059118803.1"/>
</dbReference>
<feature type="signal peptide" evidence="1">
    <location>
        <begin position="1"/>
        <end position="20"/>
    </location>
</feature>
<keyword evidence="1" id="KW-0732">Signal</keyword>
<dbReference type="GeneID" id="131800932"/>
<protein>
    <submittedName>
        <fullName evidence="3">Uncharacterized protein LOC131800932</fullName>
    </submittedName>
</protein>
<keyword evidence="2" id="KW-1185">Reference proteome</keyword>
<organism evidence="2 3">
    <name type="scientific">Musca domestica</name>
    <name type="common">House fly</name>
    <dbReference type="NCBI Taxonomy" id="7370"/>
    <lineage>
        <taxon>Eukaryota</taxon>
        <taxon>Metazoa</taxon>
        <taxon>Ecdysozoa</taxon>
        <taxon>Arthropoda</taxon>
        <taxon>Hexapoda</taxon>
        <taxon>Insecta</taxon>
        <taxon>Pterygota</taxon>
        <taxon>Neoptera</taxon>
        <taxon>Endopterygota</taxon>
        <taxon>Diptera</taxon>
        <taxon>Brachycera</taxon>
        <taxon>Muscomorpha</taxon>
        <taxon>Muscoidea</taxon>
        <taxon>Muscidae</taxon>
        <taxon>Musca</taxon>
    </lineage>
</organism>
<feature type="chain" id="PRO_5046649688" evidence="1">
    <location>
        <begin position="21"/>
        <end position="188"/>
    </location>
</feature>
<dbReference type="Pfam" id="PF06477">
    <property type="entry name" value="DUF1091"/>
    <property type="match status" value="1"/>
</dbReference>
<dbReference type="PANTHER" id="PTHR21112:SF0">
    <property type="entry name" value="CHEMOSENSORY PROTEIN A 29A-RELATED"/>
    <property type="match status" value="1"/>
</dbReference>
<reference evidence="3" key="1">
    <citation type="submission" date="2025-08" db="UniProtKB">
        <authorList>
            <consortium name="RefSeq"/>
        </authorList>
    </citation>
    <scope>IDENTIFICATION</scope>
    <source>
        <strain evidence="3">Aabys</strain>
        <tissue evidence="3">Whole body</tissue>
    </source>
</reference>
<evidence type="ECO:0000313" key="2">
    <source>
        <dbReference type="Proteomes" id="UP001652621"/>
    </source>
</evidence>
<sequence>MRIINIPILFILYAIGHGEAFSNQKTWSIEMKSVEVTTSNPDLMDFNGFKVSRVSRGLYALSGNIVLNFEIIEGDANEMEINMYYSSTGKNDYRALPFRIYRQHVIDILNSVYKEGAMENFASCSNLPQFEDKFEPPLVKDTYYMDKCQFDESGFPNHAQEGFYKIEVIGYGEVDWTMILVFKLDADV</sequence>
<accession>A0ABM3UMN1</accession>
<proteinExistence type="predicted"/>